<dbReference type="Gene3D" id="3.30.565.10">
    <property type="entry name" value="Histidine kinase-like ATPase, C-terminal domain"/>
    <property type="match status" value="1"/>
</dbReference>
<keyword evidence="6" id="KW-0902">Two-component regulatory system</keyword>
<evidence type="ECO:0000259" key="12">
    <source>
        <dbReference type="PROSITE" id="PS50113"/>
    </source>
</evidence>
<feature type="domain" description="PAC" evidence="12">
    <location>
        <begin position="90"/>
        <end position="142"/>
    </location>
</feature>
<dbReference type="InterPro" id="IPR035965">
    <property type="entry name" value="PAS-like_dom_sf"/>
</dbReference>
<dbReference type="PROSITE" id="PS50109">
    <property type="entry name" value="HIS_KIN"/>
    <property type="match status" value="1"/>
</dbReference>
<feature type="domain" description="Histidine kinase" evidence="9">
    <location>
        <begin position="316"/>
        <end position="533"/>
    </location>
</feature>
<dbReference type="PANTHER" id="PTHR43047">
    <property type="entry name" value="TWO-COMPONENT HISTIDINE PROTEIN KINASE"/>
    <property type="match status" value="1"/>
</dbReference>
<protein>
    <recommendedName>
        <fullName evidence="2">histidine kinase</fullName>
        <ecNumber evidence="2">2.7.13.3</ecNumber>
    </recommendedName>
</protein>
<accession>A0ABY3PGQ3</accession>
<keyword evidence="14" id="KW-1185">Reference proteome</keyword>
<comment type="catalytic activity">
    <reaction evidence="1">
        <text>ATP + protein L-histidine = ADP + protein N-phospho-L-histidine.</text>
        <dbReference type="EC" id="2.7.13.3"/>
    </reaction>
</comment>
<dbReference type="InterPro" id="IPR005467">
    <property type="entry name" value="His_kinase_dom"/>
</dbReference>
<keyword evidence="8" id="KW-0175">Coiled coil</keyword>
<dbReference type="InterPro" id="IPR001610">
    <property type="entry name" value="PAC"/>
</dbReference>
<gene>
    <name evidence="13" type="ORF">ISF26_13185</name>
</gene>
<dbReference type="InterPro" id="IPR001789">
    <property type="entry name" value="Sig_transdc_resp-reg_receiver"/>
</dbReference>
<dbReference type="Gene3D" id="3.40.50.2300">
    <property type="match status" value="1"/>
</dbReference>
<evidence type="ECO:0000256" key="2">
    <source>
        <dbReference type="ARBA" id="ARBA00012438"/>
    </source>
</evidence>
<dbReference type="PANTHER" id="PTHR43047:SF72">
    <property type="entry name" value="OSMOSENSING HISTIDINE PROTEIN KINASE SLN1"/>
    <property type="match status" value="1"/>
</dbReference>
<evidence type="ECO:0000259" key="9">
    <source>
        <dbReference type="PROSITE" id="PS50109"/>
    </source>
</evidence>
<dbReference type="InterPro" id="IPR013767">
    <property type="entry name" value="PAS_fold"/>
</dbReference>
<dbReference type="InterPro" id="IPR000014">
    <property type="entry name" value="PAS"/>
</dbReference>
<dbReference type="CDD" id="cd00156">
    <property type="entry name" value="REC"/>
    <property type="match status" value="1"/>
</dbReference>
<feature type="coiled-coil region" evidence="8">
    <location>
        <begin position="126"/>
        <end position="185"/>
    </location>
</feature>
<organism evidence="13 14">
    <name type="scientific">Gloeobacter morelensis MG652769</name>
    <dbReference type="NCBI Taxonomy" id="2781736"/>
    <lineage>
        <taxon>Bacteria</taxon>
        <taxon>Bacillati</taxon>
        <taxon>Cyanobacteriota</taxon>
        <taxon>Cyanophyceae</taxon>
        <taxon>Gloeobacterales</taxon>
        <taxon>Gloeobacteraceae</taxon>
        <taxon>Gloeobacter</taxon>
        <taxon>Gloeobacter morelensis</taxon>
    </lineage>
</organism>
<sequence length="686" mass="75040">MNESSSSLADLHATLLKELADIKFALDQSSIVAITDAAGLIVYVNDKFCEISQYSRAELLGQNHRIINSGFHPPAFFKNLWETIAGGKVWRGEIRNRAKDGSIYWVDTTIVPFLDHQGHSYQYVSIRNDITERKRVEEALRQAKDELERRVAERTAALSSANARLQGELAERRRAEEAIELLSHQNELILNSAGEGIVGLDLQGRVAFINPAGARMLGCAVHELLGQPFHERLPGGRAASPAYRMADIPLYASLVDASVHRVGNGCFGRRDGSSFPVEYVSTPILEQGNILGAVITFCDITERQAVERLKAEFVSVVSHELRTPLTSIRGALGLLTGGLLGPLSEKGQRMLDIAIANTDRLVRLINDILDVERMESGRMILVRQRCDLAELLTQSADLMQSIAQQGGVILCCESASAPLWADPDRLIQVFTNLISNAIKFSPAGSTVRVSSACEGPQVQVRVVDQGRGIPPEKLESIFERFQQVDASDSRKKGGTGLGLAICRSIVLQHGGRIWAESTPGQGSTFVLTLPVVVDAAPAPPDTLASLERASTAESALRVLVVEDDPELAHILTVTFARCGAQALHARTASEALAFCLDHHPDLLVLDLLLADGDGYALVNRLRQHDRLRLMPLIVYTVQEIDAAQRERLRLGPTLFFTKSRIPPAEFEHQVAGLLARIARERAGESQ</sequence>
<reference evidence="13 14" key="1">
    <citation type="journal article" date="2021" name="Genome Biol. Evol.">
        <title>Complete Genome Sequencing of a Novel Gloeobacter Species from a Waterfall Cave in Mexico.</title>
        <authorList>
            <person name="Saw J.H."/>
            <person name="Cardona T."/>
            <person name="Montejano G."/>
        </authorList>
    </citation>
    <scope>NUCLEOTIDE SEQUENCE [LARGE SCALE GENOMIC DNA]</scope>
    <source>
        <strain evidence="13">MG652769</strain>
    </source>
</reference>
<dbReference type="SUPFAM" id="SSF52172">
    <property type="entry name" value="CheY-like"/>
    <property type="match status" value="1"/>
</dbReference>
<dbReference type="Pfam" id="PF00072">
    <property type="entry name" value="Response_reg"/>
    <property type="match status" value="1"/>
</dbReference>
<dbReference type="InterPro" id="IPR003661">
    <property type="entry name" value="HisK_dim/P_dom"/>
</dbReference>
<evidence type="ECO:0000313" key="14">
    <source>
        <dbReference type="Proteomes" id="UP001054846"/>
    </source>
</evidence>
<dbReference type="SMART" id="SM00448">
    <property type="entry name" value="REC"/>
    <property type="match status" value="1"/>
</dbReference>
<evidence type="ECO:0000256" key="6">
    <source>
        <dbReference type="ARBA" id="ARBA00023012"/>
    </source>
</evidence>
<evidence type="ECO:0000259" key="10">
    <source>
        <dbReference type="PROSITE" id="PS50110"/>
    </source>
</evidence>
<dbReference type="Pfam" id="PF00989">
    <property type="entry name" value="PAS"/>
    <property type="match status" value="1"/>
</dbReference>
<dbReference type="Gene3D" id="3.30.450.20">
    <property type="entry name" value="PAS domain"/>
    <property type="match status" value="2"/>
</dbReference>
<evidence type="ECO:0000256" key="5">
    <source>
        <dbReference type="ARBA" id="ARBA00022777"/>
    </source>
</evidence>
<dbReference type="CDD" id="cd00130">
    <property type="entry name" value="PAS"/>
    <property type="match status" value="2"/>
</dbReference>
<evidence type="ECO:0000256" key="1">
    <source>
        <dbReference type="ARBA" id="ARBA00000085"/>
    </source>
</evidence>
<dbReference type="InterPro" id="IPR000700">
    <property type="entry name" value="PAS-assoc_C"/>
</dbReference>
<dbReference type="SMART" id="SM00388">
    <property type="entry name" value="HisKA"/>
    <property type="match status" value="1"/>
</dbReference>
<evidence type="ECO:0000256" key="4">
    <source>
        <dbReference type="ARBA" id="ARBA00022679"/>
    </source>
</evidence>
<dbReference type="InterPro" id="IPR003594">
    <property type="entry name" value="HATPase_dom"/>
</dbReference>
<dbReference type="SMART" id="SM00387">
    <property type="entry name" value="HATPase_c"/>
    <property type="match status" value="1"/>
</dbReference>
<dbReference type="Gene3D" id="1.10.287.130">
    <property type="match status" value="1"/>
</dbReference>
<dbReference type="PROSITE" id="PS50113">
    <property type="entry name" value="PAC"/>
    <property type="match status" value="1"/>
</dbReference>
<dbReference type="NCBIfam" id="TIGR00229">
    <property type="entry name" value="sensory_box"/>
    <property type="match status" value="2"/>
</dbReference>
<dbReference type="InterPro" id="IPR036097">
    <property type="entry name" value="HisK_dim/P_sf"/>
</dbReference>
<keyword evidence="3 7" id="KW-0597">Phosphoprotein</keyword>
<dbReference type="Proteomes" id="UP001054846">
    <property type="component" value="Chromosome"/>
</dbReference>
<dbReference type="InterPro" id="IPR004358">
    <property type="entry name" value="Sig_transdc_His_kin-like_C"/>
</dbReference>
<dbReference type="PROSITE" id="PS50112">
    <property type="entry name" value="PAS"/>
    <property type="match status" value="2"/>
</dbReference>
<keyword evidence="5" id="KW-0418">Kinase</keyword>
<dbReference type="SUPFAM" id="SSF55785">
    <property type="entry name" value="PYP-like sensor domain (PAS domain)"/>
    <property type="match status" value="2"/>
</dbReference>
<dbReference type="SUPFAM" id="SSF47384">
    <property type="entry name" value="Homodimeric domain of signal transducing histidine kinase"/>
    <property type="match status" value="1"/>
</dbReference>
<keyword evidence="4" id="KW-0808">Transferase</keyword>
<evidence type="ECO:0000256" key="3">
    <source>
        <dbReference type="ARBA" id="ARBA00022553"/>
    </source>
</evidence>
<evidence type="ECO:0000256" key="7">
    <source>
        <dbReference type="PROSITE-ProRule" id="PRU00169"/>
    </source>
</evidence>
<feature type="domain" description="PAS" evidence="11">
    <location>
        <begin position="18"/>
        <end position="73"/>
    </location>
</feature>
<feature type="domain" description="Response regulatory" evidence="10">
    <location>
        <begin position="557"/>
        <end position="673"/>
    </location>
</feature>
<dbReference type="PRINTS" id="PR00344">
    <property type="entry name" value="BCTRLSENSOR"/>
</dbReference>
<dbReference type="EMBL" id="CP063845">
    <property type="protein sequence ID" value="UFP92783.1"/>
    <property type="molecule type" value="Genomic_DNA"/>
</dbReference>
<name>A0ABY3PGQ3_9CYAN</name>
<evidence type="ECO:0000313" key="13">
    <source>
        <dbReference type="EMBL" id="UFP92783.1"/>
    </source>
</evidence>
<dbReference type="RefSeq" id="WP_230839778.1">
    <property type="nucleotide sequence ID" value="NZ_CP063845.1"/>
</dbReference>
<feature type="modified residue" description="4-aspartylphosphate" evidence="7">
    <location>
        <position position="606"/>
    </location>
</feature>
<dbReference type="InterPro" id="IPR011006">
    <property type="entry name" value="CheY-like_superfamily"/>
</dbReference>
<dbReference type="CDD" id="cd16922">
    <property type="entry name" value="HATPase_EvgS-ArcB-TorS-like"/>
    <property type="match status" value="1"/>
</dbReference>
<evidence type="ECO:0000256" key="8">
    <source>
        <dbReference type="SAM" id="Coils"/>
    </source>
</evidence>
<dbReference type="Pfam" id="PF13426">
    <property type="entry name" value="PAS_9"/>
    <property type="match status" value="1"/>
</dbReference>
<dbReference type="Pfam" id="PF02518">
    <property type="entry name" value="HATPase_c"/>
    <property type="match status" value="1"/>
</dbReference>
<dbReference type="SMART" id="SM00086">
    <property type="entry name" value="PAC"/>
    <property type="match status" value="2"/>
</dbReference>
<feature type="domain" description="PAS" evidence="11">
    <location>
        <begin position="189"/>
        <end position="227"/>
    </location>
</feature>
<dbReference type="InterPro" id="IPR036890">
    <property type="entry name" value="HATPase_C_sf"/>
</dbReference>
<dbReference type="Pfam" id="PF00512">
    <property type="entry name" value="HisKA"/>
    <property type="match status" value="1"/>
</dbReference>
<proteinExistence type="predicted"/>
<dbReference type="EC" id="2.7.13.3" evidence="2"/>
<dbReference type="PROSITE" id="PS50110">
    <property type="entry name" value="RESPONSE_REGULATORY"/>
    <property type="match status" value="1"/>
</dbReference>
<dbReference type="SUPFAM" id="SSF55874">
    <property type="entry name" value="ATPase domain of HSP90 chaperone/DNA topoisomerase II/histidine kinase"/>
    <property type="match status" value="1"/>
</dbReference>
<evidence type="ECO:0000259" key="11">
    <source>
        <dbReference type="PROSITE" id="PS50112"/>
    </source>
</evidence>
<dbReference type="CDD" id="cd00082">
    <property type="entry name" value="HisKA"/>
    <property type="match status" value="1"/>
</dbReference>
<dbReference type="SMART" id="SM00091">
    <property type="entry name" value="PAS"/>
    <property type="match status" value="2"/>
</dbReference>